<feature type="domain" description="AB hydrolase-1" evidence="1">
    <location>
        <begin position="54"/>
        <end position="270"/>
    </location>
</feature>
<dbReference type="Gene3D" id="3.40.50.1820">
    <property type="entry name" value="alpha/beta hydrolase"/>
    <property type="match status" value="1"/>
</dbReference>
<protein>
    <submittedName>
        <fullName evidence="3">Haloalkane dehalogenase</fullName>
        <ecNumber evidence="3">3.8.1.5</ecNumber>
    </submittedName>
</protein>
<dbReference type="PRINTS" id="PR00111">
    <property type="entry name" value="ABHYDROLASE"/>
</dbReference>
<sequence>MFSRSIYRSPEGEEKILALYERALKQLGIGFEEQMIGTRYGDTHVLTTGPKEAPPLMIFQGGNTVNPVTLSWFLPLLNEYRVYAPDTIGHPGRSAQNRISSGDDSFGKWVIDLLDNLGIEKSSFIGPSYGAGIILRTAAYAPERISNAVLLVPSGIVKGSFWRMILPMLLYRLFPSRDRLLQAAHLMFTEDMDEIALDVIGSVFLHVKLETQMPRLATEEELAGFKAPTLVMAGEKDIFFPANKILPRAEEIIPNLAAAESLHGSGHFPSMKTLDYINNRIKMFLKENRIS</sequence>
<dbReference type="GO" id="GO:0018786">
    <property type="term" value="F:haloalkane dehalogenase activity"/>
    <property type="evidence" value="ECO:0007669"/>
    <property type="project" value="UniProtKB-EC"/>
</dbReference>
<evidence type="ECO:0000313" key="4">
    <source>
        <dbReference type="EMBL" id="QNO50628.1"/>
    </source>
</evidence>
<dbReference type="PANTHER" id="PTHR43194:SF2">
    <property type="entry name" value="PEROXISOMAL MEMBRANE PROTEIN LPX1"/>
    <property type="match status" value="1"/>
</dbReference>
<evidence type="ECO:0000313" key="3">
    <source>
        <dbReference type="EMBL" id="QNO43974.1"/>
    </source>
</evidence>
<name>A0A7G9Y7J0_9EURY</name>
<dbReference type="InterPro" id="IPR029058">
    <property type="entry name" value="AB_hydrolase_fold"/>
</dbReference>
<keyword evidence="3" id="KW-0378">Hydrolase</keyword>
<dbReference type="EMBL" id="MT630849">
    <property type="protein sequence ID" value="QNO43671.1"/>
    <property type="molecule type" value="Genomic_DNA"/>
</dbReference>
<dbReference type="EC" id="3.8.1.5" evidence="3"/>
<dbReference type="AlphaFoldDB" id="A0A7G9Y7J0"/>
<dbReference type="EMBL" id="MT630878">
    <property type="protein sequence ID" value="QNO43974.1"/>
    <property type="molecule type" value="Genomic_DNA"/>
</dbReference>
<dbReference type="InterPro" id="IPR000073">
    <property type="entry name" value="AB_hydrolase_1"/>
</dbReference>
<accession>A0A7G9Y7J0</accession>
<reference evidence="3" key="1">
    <citation type="submission" date="2020-06" db="EMBL/GenBank/DDBJ databases">
        <title>Unique genomic features of the anaerobic methanotrophic archaea.</title>
        <authorList>
            <person name="Chadwick G.L."/>
            <person name="Skennerton C.T."/>
            <person name="Laso-Perez R."/>
            <person name="Leu A.O."/>
            <person name="Speth D.R."/>
            <person name="Yu H."/>
            <person name="Morgan-Lang C."/>
            <person name="Hatzenpichler R."/>
            <person name="Goudeau D."/>
            <person name="Malmstrom R."/>
            <person name="Brazelton W.J."/>
            <person name="Woyke T."/>
            <person name="Hallam S.J."/>
            <person name="Tyson G.W."/>
            <person name="Wegener G."/>
            <person name="Boetius A."/>
            <person name="Orphan V."/>
        </authorList>
    </citation>
    <scope>NUCLEOTIDE SEQUENCE</scope>
</reference>
<organism evidence="3">
    <name type="scientific">Candidatus Methanogaster sp. ANME-2c ERB4</name>
    <dbReference type="NCBI Taxonomy" id="2759911"/>
    <lineage>
        <taxon>Archaea</taxon>
        <taxon>Methanobacteriati</taxon>
        <taxon>Methanobacteriota</taxon>
        <taxon>Stenosarchaea group</taxon>
        <taxon>Methanomicrobia</taxon>
        <taxon>Methanosarcinales</taxon>
        <taxon>ANME-2 cluster</taxon>
        <taxon>Candidatus Methanogasteraceae</taxon>
        <taxon>Candidatus Methanogaster</taxon>
    </lineage>
</organism>
<proteinExistence type="predicted"/>
<dbReference type="EMBL" id="MT631443">
    <property type="protein sequence ID" value="QNO50628.1"/>
    <property type="molecule type" value="Genomic_DNA"/>
</dbReference>
<dbReference type="InterPro" id="IPR050228">
    <property type="entry name" value="Carboxylesterase_BioH"/>
</dbReference>
<evidence type="ECO:0000259" key="1">
    <source>
        <dbReference type="Pfam" id="PF00561"/>
    </source>
</evidence>
<gene>
    <name evidence="3" type="primary">dhmA</name>
    <name evidence="3" type="ORF">AECFJODE_00027</name>
    <name evidence="2" type="ORF">FICJDHNH_00011</name>
    <name evidence="4" type="ORF">JEJMEHHC_00009</name>
</gene>
<dbReference type="PANTHER" id="PTHR43194">
    <property type="entry name" value="HYDROLASE ALPHA/BETA FOLD FAMILY"/>
    <property type="match status" value="1"/>
</dbReference>
<dbReference type="Pfam" id="PF00561">
    <property type="entry name" value="Abhydrolase_1"/>
    <property type="match status" value="1"/>
</dbReference>
<evidence type="ECO:0000313" key="2">
    <source>
        <dbReference type="EMBL" id="QNO43671.1"/>
    </source>
</evidence>
<dbReference type="SUPFAM" id="SSF53474">
    <property type="entry name" value="alpha/beta-Hydrolases"/>
    <property type="match status" value="1"/>
</dbReference>